<dbReference type="PANTHER" id="PTHR42698:SF1">
    <property type="entry name" value="GTPASE ERA, MITOCHONDRIAL"/>
    <property type="match status" value="1"/>
</dbReference>
<dbReference type="NCBIfam" id="TIGR00231">
    <property type="entry name" value="small_GTP"/>
    <property type="match status" value="1"/>
</dbReference>
<reference evidence="13 14" key="1">
    <citation type="submission" date="2018-10" db="EMBL/GenBank/DDBJ databases">
        <authorList>
            <person name="Grouzdev D.S."/>
            <person name="Krutkina M.S."/>
            <person name="Tourova T.P."/>
            <person name="Nazina T.N."/>
        </authorList>
    </citation>
    <scope>NUCLEOTIDE SEQUENCE [LARGE SCALE GENOMIC DNA]</scope>
    <source>
        <strain evidence="13 14">435</strain>
    </source>
</reference>
<dbReference type="InterPro" id="IPR005225">
    <property type="entry name" value="Small_GTP-bd"/>
</dbReference>
<dbReference type="CDD" id="cd04163">
    <property type="entry name" value="Era"/>
    <property type="match status" value="1"/>
</dbReference>
<feature type="binding site" evidence="8">
    <location>
        <begin position="16"/>
        <end position="23"/>
    </location>
    <ligand>
        <name>GTP</name>
        <dbReference type="ChEBI" id="CHEBI:37565"/>
    </ligand>
</feature>
<evidence type="ECO:0000256" key="1">
    <source>
        <dbReference type="ARBA" id="ARBA00007921"/>
    </source>
</evidence>
<dbReference type="InterPro" id="IPR027417">
    <property type="entry name" value="P-loop_NTPase"/>
</dbReference>
<dbReference type="InterPro" id="IPR015946">
    <property type="entry name" value="KH_dom-like_a/b"/>
</dbReference>
<feature type="region of interest" description="G4" evidence="9">
    <location>
        <begin position="124"/>
        <end position="127"/>
    </location>
</feature>
<dbReference type="GO" id="GO:0005886">
    <property type="term" value="C:plasma membrane"/>
    <property type="evidence" value="ECO:0007669"/>
    <property type="project" value="UniProtKB-SubCell"/>
</dbReference>
<evidence type="ECO:0000256" key="3">
    <source>
        <dbReference type="ARBA" id="ARBA00022517"/>
    </source>
</evidence>
<dbReference type="GO" id="GO:0005525">
    <property type="term" value="F:GTP binding"/>
    <property type="evidence" value="ECO:0007669"/>
    <property type="project" value="UniProtKB-UniRule"/>
</dbReference>
<dbReference type="AlphaFoldDB" id="A0A494WTG9"/>
<dbReference type="Proteomes" id="UP000271256">
    <property type="component" value="Unassembled WGS sequence"/>
</dbReference>
<dbReference type="RefSeq" id="WP_121450684.1">
    <property type="nucleotide sequence ID" value="NZ_RBWE01000001.1"/>
</dbReference>
<dbReference type="GO" id="GO:0070181">
    <property type="term" value="F:small ribosomal subunit rRNA binding"/>
    <property type="evidence" value="ECO:0007669"/>
    <property type="project" value="UniProtKB-UniRule"/>
</dbReference>
<feature type="region of interest" description="G2" evidence="9">
    <location>
        <begin position="42"/>
        <end position="46"/>
    </location>
</feature>
<dbReference type="FunFam" id="3.40.50.300:FF:000094">
    <property type="entry name" value="GTPase Era"/>
    <property type="match status" value="1"/>
</dbReference>
<proteinExistence type="inferred from homology"/>
<evidence type="ECO:0000259" key="12">
    <source>
        <dbReference type="PROSITE" id="PS51713"/>
    </source>
</evidence>
<dbReference type="SUPFAM" id="SSF54814">
    <property type="entry name" value="Prokaryotic type KH domain (KH-domain type II)"/>
    <property type="match status" value="1"/>
</dbReference>
<comment type="function">
    <text evidence="8">An essential GTPase that binds both GDP and GTP, with rapid nucleotide exchange. Plays a role in 16S rRNA processing and 30S ribosomal subunit biogenesis and possibly also in cell cycle regulation and energy metabolism.</text>
</comment>
<protein>
    <recommendedName>
        <fullName evidence="2 8">GTPase Era</fullName>
    </recommendedName>
</protein>
<dbReference type="PRINTS" id="PR00326">
    <property type="entry name" value="GTP1OBG"/>
</dbReference>
<dbReference type="PROSITE" id="PS51713">
    <property type="entry name" value="G_ERA"/>
    <property type="match status" value="1"/>
</dbReference>
<feature type="domain" description="Era-type G" evidence="12">
    <location>
        <begin position="8"/>
        <end position="175"/>
    </location>
</feature>
<evidence type="ECO:0000256" key="7">
    <source>
        <dbReference type="ARBA" id="ARBA00023136"/>
    </source>
</evidence>
<comment type="subunit">
    <text evidence="8">Monomer.</text>
</comment>
<evidence type="ECO:0000313" key="13">
    <source>
        <dbReference type="EMBL" id="RKO66241.1"/>
    </source>
</evidence>
<dbReference type="NCBIfam" id="TIGR00436">
    <property type="entry name" value="era"/>
    <property type="match status" value="1"/>
</dbReference>
<dbReference type="NCBIfam" id="NF000908">
    <property type="entry name" value="PRK00089.1"/>
    <property type="match status" value="1"/>
</dbReference>
<evidence type="ECO:0000256" key="10">
    <source>
        <dbReference type="RuleBase" id="RU003761"/>
    </source>
</evidence>
<dbReference type="EMBL" id="RBWE01000001">
    <property type="protein sequence ID" value="RKO66241.1"/>
    <property type="molecule type" value="Genomic_DNA"/>
</dbReference>
<gene>
    <name evidence="8" type="primary">era</name>
    <name evidence="13" type="ORF">D7024_04325</name>
</gene>
<keyword evidence="14" id="KW-1185">Reference proteome</keyword>
<dbReference type="Gene3D" id="3.40.50.300">
    <property type="entry name" value="P-loop containing nucleotide triphosphate hydrolases"/>
    <property type="match status" value="1"/>
</dbReference>
<keyword evidence="7 8" id="KW-0472">Membrane</keyword>
<dbReference type="SUPFAM" id="SSF52540">
    <property type="entry name" value="P-loop containing nucleoside triphosphate hydrolases"/>
    <property type="match status" value="1"/>
</dbReference>
<keyword evidence="8" id="KW-0963">Cytoplasm</keyword>
<feature type="binding site" evidence="8">
    <location>
        <begin position="63"/>
        <end position="67"/>
    </location>
    <ligand>
        <name>GTP</name>
        <dbReference type="ChEBI" id="CHEBI:37565"/>
    </ligand>
</feature>
<keyword evidence="8" id="KW-0699">rRNA-binding</keyword>
<evidence type="ECO:0000313" key="14">
    <source>
        <dbReference type="Proteomes" id="UP000271256"/>
    </source>
</evidence>
<keyword evidence="5 8" id="KW-0694">RNA-binding</keyword>
<evidence type="ECO:0000256" key="6">
    <source>
        <dbReference type="ARBA" id="ARBA00023134"/>
    </source>
</evidence>
<dbReference type="InterPro" id="IPR006073">
    <property type="entry name" value="GTP-bd"/>
</dbReference>
<keyword evidence="8" id="KW-1003">Cell membrane</keyword>
<dbReference type="HAMAP" id="MF_00367">
    <property type="entry name" value="GTPase_Era"/>
    <property type="match status" value="1"/>
</dbReference>
<feature type="region of interest" description="G1" evidence="9">
    <location>
        <begin position="16"/>
        <end position="23"/>
    </location>
</feature>
<dbReference type="GO" id="GO:0003924">
    <property type="term" value="F:GTPase activity"/>
    <property type="evidence" value="ECO:0007669"/>
    <property type="project" value="UniProtKB-UniRule"/>
</dbReference>
<dbReference type="Gene3D" id="3.30.300.20">
    <property type="match status" value="1"/>
</dbReference>
<dbReference type="Pfam" id="PF07650">
    <property type="entry name" value="KH_2"/>
    <property type="match status" value="1"/>
</dbReference>
<evidence type="ECO:0000256" key="8">
    <source>
        <dbReference type="HAMAP-Rule" id="MF_00367"/>
    </source>
</evidence>
<dbReference type="InterPro" id="IPR009019">
    <property type="entry name" value="KH_sf_prok-type"/>
</dbReference>
<dbReference type="GO" id="GO:0005829">
    <property type="term" value="C:cytosol"/>
    <property type="evidence" value="ECO:0007669"/>
    <property type="project" value="TreeGrafter"/>
</dbReference>
<evidence type="ECO:0000259" key="11">
    <source>
        <dbReference type="PROSITE" id="PS50823"/>
    </source>
</evidence>
<feature type="region of interest" description="G5" evidence="9">
    <location>
        <begin position="154"/>
        <end position="156"/>
    </location>
</feature>
<dbReference type="InterPro" id="IPR030388">
    <property type="entry name" value="G_ERA_dom"/>
</dbReference>
<dbReference type="CDD" id="cd22534">
    <property type="entry name" value="KH-II_Era"/>
    <property type="match status" value="1"/>
</dbReference>
<evidence type="ECO:0000256" key="9">
    <source>
        <dbReference type="PROSITE-ProRule" id="PRU01050"/>
    </source>
</evidence>
<dbReference type="FunFam" id="3.30.300.20:FF:000003">
    <property type="entry name" value="GTPase Era"/>
    <property type="match status" value="1"/>
</dbReference>
<dbReference type="InterPro" id="IPR005662">
    <property type="entry name" value="GTPase_Era-like"/>
</dbReference>
<keyword evidence="6 8" id="KW-0342">GTP-binding</keyword>
<dbReference type="GO" id="GO:0043024">
    <property type="term" value="F:ribosomal small subunit binding"/>
    <property type="evidence" value="ECO:0007669"/>
    <property type="project" value="TreeGrafter"/>
</dbReference>
<accession>A0A494WTG9</accession>
<organism evidence="13 14">
    <name type="scientific">Desulfofundulus salinus</name>
    <dbReference type="NCBI Taxonomy" id="2419843"/>
    <lineage>
        <taxon>Bacteria</taxon>
        <taxon>Bacillati</taxon>
        <taxon>Bacillota</taxon>
        <taxon>Clostridia</taxon>
        <taxon>Eubacteriales</taxon>
        <taxon>Peptococcaceae</taxon>
        <taxon>Desulfofundulus</taxon>
    </lineage>
</organism>
<dbReference type="InterPro" id="IPR004044">
    <property type="entry name" value="KH_dom_type_2"/>
</dbReference>
<comment type="subcellular location">
    <subcellularLocation>
        <location evidence="8">Cytoplasm</location>
    </subcellularLocation>
    <subcellularLocation>
        <location evidence="8">Cell membrane</location>
        <topology evidence="8">Peripheral membrane protein</topology>
    </subcellularLocation>
</comment>
<dbReference type="GO" id="GO:0000028">
    <property type="term" value="P:ribosomal small subunit assembly"/>
    <property type="evidence" value="ECO:0007669"/>
    <property type="project" value="TreeGrafter"/>
</dbReference>
<feature type="region of interest" description="G3" evidence="9">
    <location>
        <begin position="63"/>
        <end position="66"/>
    </location>
</feature>
<evidence type="ECO:0000256" key="2">
    <source>
        <dbReference type="ARBA" id="ARBA00020484"/>
    </source>
</evidence>
<dbReference type="Pfam" id="PF01926">
    <property type="entry name" value="MMR_HSR1"/>
    <property type="match status" value="1"/>
</dbReference>
<dbReference type="OrthoDB" id="9805918at2"/>
<keyword evidence="3 8" id="KW-0690">Ribosome biogenesis</keyword>
<sequence>MVEQEKFKSGFVAIIGRPNVGKSTLLNQLVGHKVAIMSDKPQTTRHKIHSIITRDDAQIIFLDTPGIHKPRHKLGEYMVEVALGALREVDVILFLVEPQLPGPGDEYIINQLREVTTPVILVINKIDLLDNKAELLPLIDVFREKYNFAEIIPVSALKPENLDRLVELVVSYLPYGPKYYPDNMVTDRPEQFIMAELIREKVLHLTSQEVPHGVAVVVEEVEPRSDQLLYVRAVIYTEKESHKAILIGKGGRMLKEIGRLAREEMELLLGSKIYLDLWVKVKEDWRNQDLYLRNFGYAGRD</sequence>
<name>A0A494WTG9_9FIRM</name>
<feature type="binding site" evidence="8">
    <location>
        <begin position="124"/>
        <end position="127"/>
    </location>
    <ligand>
        <name>GTP</name>
        <dbReference type="ChEBI" id="CHEBI:37565"/>
    </ligand>
</feature>
<dbReference type="PANTHER" id="PTHR42698">
    <property type="entry name" value="GTPASE ERA"/>
    <property type="match status" value="1"/>
</dbReference>
<feature type="domain" description="KH type-2" evidence="11">
    <location>
        <begin position="198"/>
        <end position="283"/>
    </location>
</feature>
<keyword evidence="4 8" id="KW-0547">Nucleotide-binding</keyword>
<dbReference type="PROSITE" id="PS50823">
    <property type="entry name" value="KH_TYPE_2"/>
    <property type="match status" value="1"/>
</dbReference>
<comment type="similarity">
    <text evidence="1 8 9 10">Belongs to the TRAFAC class TrmE-Era-EngA-EngB-Septin-like GTPase superfamily. Era GTPase family.</text>
</comment>
<evidence type="ECO:0000256" key="4">
    <source>
        <dbReference type="ARBA" id="ARBA00022741"/>
    </source>
</evidence>
<evidence type="ECO:0000256" key="5">
    <source>
        <dbReference type="ARBA" id="ARBA00022884"/>
    </source>
</evidence>
<comment type="caution">
    <text evidence="13">The sequence shown here is derived from an EMBL/GenBank/DDBJ whole genome shotgun (WGS) entry which is preliminary data.</text>
</comment>